<comment type="caution">
    <text evidence="3">The sequence shown here is derived from an EMBL/GenBank/DDBJ whole genome shotgun (WGS) entry which is preliminary data.</text>
</comment>
<name>A0A834K1S9_VESPE</name>
<dbReference type="EMBL" id="JACSDY010000019">
    <property type="protein sequence ID" value="KAF7398275.1"/>
    <property type="molecule type" value="Genomic_DNA"/>
</dbReference>
<protein>
    <recommendedName>
        <fullName evidence="2">H15 domain-containing protein</fullName>
    </recommendedName>
</protein>
<evidence type="ECO:0000256" key="1">
    <source>
        <dbReference type="SAM" id="MobiDB-lite"/>
    </source>
</evidence>
<dbReference type="GO" id="GO:0006334">
    <property type="term" value="P:nucleosome assembly"/>
    <property type="evidence" value="ECO:0007669"/>
    <property type="project" value="InterPro"/>
</dbReference>
<feature type="domain" description="H15" evidence="2">
    <location>
        <begin position="1"/>
        <end position="84"/>
    </location>
</feature>
<dbReference type="AlphaFoldDB" id="A0A834K1S9"/>
<feature type="region of interest" description="Disordered" evidence="1">
    <location>
        <begin position="88"/>
        <end position="109"/>
    </location>
</feature>
<proteinExistence type="predicted"/>
<accession>A0A834K1S9</accession>
<dbReference type="PROSITE" id="PS51504">
    <property type="entry name" value="H15"/>
    <property type="match status" value="1"/>
</dbReference>
<evidence type="ECO:0000313" key="4">
    <source>
        <dbReference type="Proteomes" id="UP000600918"/>
    </source>
</evidence>
<sequence length="109" mass="12132">MSKLAPIYTCSLKDSFGVEIGNEKRIGMTYPKKGASLEEIMKYVVRHARISESRARCLIIEALKIGIAKGRIIKIPGNLYALAKPRPGPLARKIREPNFEDNSSETSND</sequence>
<dbReference type="GO" id="GO:0000786">
    <property type="term" value="C:nucleosome"/>
    <property type="evidence" value="ECO:0007669"/>
    <property type="project" value="InterPro"/>
</dbReference>
<evidence type="ECO:0000313" key="3">
    <source>
        <dbReference type="EMBL" id="KAF7398275.1"/>
    </source>
</evidence>
<evidence type="ECO:0000259" key="2">
    <source>
        <dbReference type="PROSITE" id="PS51504"/>
    </source>
</evidence>
<dbReference type="Proteomes" id="UP000600918">
    <property type="component" value="Unassembled WGS sequence"/>
</dbReference>
<organism evidence="3 4">
    <name type="scientific">Vespula pensylvanica</name>
    <name type="common">Western yellow jacket</name>
    <name type="synonym">Wasp</name>
    <dbReference type="NCBI Taxonomy" id="30213"/>
    <lineage>
        <taxon>Eukaryota</taxon>
        <taxon>Metazoa</taxon>
        <taxon>Ecdysozoa</taxon>
        <taxon>Arthropoda</taxon>
        <taxon>Hexapoda</taxon>
        <taxon>Insecta</taxon>
        <taxon>Pterygota</taxon>
        <taxon>Neoptera</taxon>
        <taxon>Endopterygota</taxon>
        <taxon>Hymenoptera</taxon>
        <taxon>Apocrita</taxon>
        <taxon>Aculeata</taxon>
        <taxon>Vespoidea</taxon>
        <taxon>Vespidae</taxon>
        <taxon>Vespinae</taxon>
        <taxon>Vespula</taxon>
    </lineage>
</organism>
<keyword evidence="4" id="KW-1185">Reference proteome</keyword>
<dbReference type="InterPro" id="IPR005818">
    <property type="entry name" value="Histone_H1/H5_H15"/>
</dbReference>
<reference evidence="3" key="1">
    <citation type="journal article" date="2020" name="G3 (Bethesda)">
        <title>High-Quality Assemblies for Three Invasive Social Wasps from the &lt;i&gt;Vespula&lt;/i&gt; Genus.</title>
        <authorList>
            <person name="Harrop T.W.R."/>
            <person name="Guhlin J."/>
            <person name="McLaughlin G.M."/>
            <person name="Permina E."/>
            <person name="Stockwell P."/>
            <person name="Gilligan J."/>
            <person name="Le Lec M.F."/>
            <person name="Gruber M.A.M."/>
            <person name="Quinn O."/>
            <person name="Lovegrove M."/>
            <person name="Duncan E.J."/>
            <person name="Remnant E.J."/>
            <person name="Van Eeckhoven J."/>
            <person name="Graham B."/>
            <person name="Knapp R.A."/>
            <person name="Langford K.W."/>
            <person name="Kronenberg Z."/>
            <person name="Press M.O."/>
            <person name="Eacker S.M."/>
            <person name="Wilson-Rankin E.E."/>
            <person name="Purcell J."/>
            <person name="Lester P.J."/>
            <person name="Dearden P.K."/>
        </authorList>
    </citation>
    <scope>NUCLEOTIDE SEQUENCE</scope>
    <source>
        <strain evidence="3">Volc-1</strain>
    </source>
</reference>
<feature type="compositionally biased region" description="Polar residues" evidence="1">
    <location>
        <begin position="100"/>
        <end position="109"/>
    </location>
</feature>
<gene>
    <name evidence="3" type="ORF">H0235_016283</name>
</gene>
<dbReference type="GO" id="GO:0003677">
    <property type="term" value="F:DNA binding"/>
    <property type="evidence" value="ECO:0007669"/>
    <property type="project" value="InterPro"/>
</dbReference>